<reference evidence="2" key="1">
    <citation type="submission" date="2014-05" db="EMBL/GenBank/DDBJ databases">
        <title>The genome and life-stage specific transcriptomes of Globodera pallida elucidate key aspects of plant parasitism by a cyst nematode.</title>
        <authorList>
            <person name="Cotton J.A."/>
            <person name="Lilley C.J."/>
            <person name="Jones L.M."/>
            <person name="Kikuchi T."/>
            <person name="Reid A.J."/>
            <person name="Thorpe P."/>
            <person name="Tsai I.J."/>
            <person name="Beasley H."/>
            <person name="Blok V."/>
            <person name="Cock P.J.A."/>
            <person name="Van den Akker S.E."/>
            <person name="Holroyd N."/>
            <person name="Hunt M."/>
            <person name="Mantelin S."/>
            <person name="Naghra H."/>
            <person name="Pain A."/>
            <person name="Palomares-Rius J.E."/>
            <person name="Zarowiecki M."/>
            <person name="Berriman M."/>
            <person name="Jones J.T."/>
            <person name="Urwin P.E."/>
        </authorList>
    </citation>
    <scope>NUCLEOTIDE SEQUENCE [LARGE SCALE GENOMIC DNA]</scope>
    <source>
        <strain evidence="2">Lindley</strain>
    </source>
</reference>
<evidence type="ECO:0000313" key="3">
    <source>
        <dbReference type="WBParaSite" id="GPLIN_000240000"/>
    </source>
</evidence>
<sequence length="308" mass="34535">MRGPRTVRKPDDHQQQQQSSASSSSSALARRTEQQRKKIGITSTKAKGFTAQQQQQSSSTATLEDPKKKNRLNFDEGDGDQPVINNHVHQQHQNNDQTFVNVTTCTEGVVEYSISPSVSPTRPKRKAAQAAALLFQQQRKPKRRAQLDKENGKTGKQLRQKRKNNNRKVNPRTLITVDSNVPAKVQPILVDDRQKYSVQAVLAVFTLPVPIGCARLPQKGFFIKWRGYDGQDSWVLSADAFCLEMACSFSEKTGMDAAFDAMLGNELPLHFINELQKSSKFERVKALYRVPELRQSGLDIAWADGATQ</sequence>
<protein>
    <submittedName>
        <fullName evidence="3">Chromo domain-containing protein</fullName>
    </submittedName>
</protein>
<feature type="compositionally biased region" description="Low complexity" evidence="1">
    <location>
        <begin position="15"/>
        <end position="27"/>
    </location>
</feature>
<evidence type="ECO:0000313" key="2">
    <source>
        <dbReference type="Proteomes" id="UP000050741"/>
    </source>
</evidence>
<name>A0A183BP64_GLOPA</name>
<feature type="compositionally biased region" description="Low complexity" evidence="1">
    <location>
        <begin position="50"/>
        <end position="62"/>
    </location>
</feature>
<keyword evidence="2" id="KW-1185">Reference proteome</keyword>
<accession>A0A183BP64</accession>
<dbReference type="WBParaSite" id="GPLIN_000240000">
    <property type="protein sequence ID" value="GPLIN_000240000"/>
    <property type="gene ID" value="GPLIN_000240000"/>
</dbReference>
<feature type="region of interest" description="Disordered" evidence="1">
    <location>
        <begin position="1"/>
        <end position="85"/>
    </location>
</feature>
<dbReference type="Proteomes" id="UP000050741">
    <property type="component" value="Unassembled WGS sequence"/>
</dbReference>
<feature type="compositionally biased region" description="Basic residues" evidence="1">
    <location>
        <begin position="156"/>
        <end position="170"/>
    </location>
</feature>
<proteinExistence type="predicted"/>
<evidence type="ECO:0000256" key="1">
    <source>
        <dbReference type="SAM" id="MobiDB-lite"/>
    </source>
</evidence>
<feature type="region of interest" description="Disordered" evidence="1">
    <location>
        <begin position="136"/>
        <end position="171"/>
    </location>
</feature>
<dbReference type="AlphaFoldDB" id="A0A183BP64"/>
<reference evidence="3" key="2">
    <citation type="submission" date="2016-06" db="UniProtKB">
        <authorList>
            <consortium name="WormBaseParasite"/>
        </authorList>
    </citation>
    <scope>IDENTIFICATION</scope>
</reference>
<organism evidence="2 3">
    <name type="scientific">Globodera pallida</name>
    <name type="common">Potato cyst nematode worm</name>
    <name type="synonym">Heterodera pallida</name>
    <dbReference type="NCBI Taxonomy" id="36090"/>
    <lineage>
        <taxon>Eukaryota</taxon>
        <taxon>Metazoa</taxon>
        <taxon>Ecdysozoa</taxon>
        <taxon>Nematoda</taxon>
        <taxon>Chromadorea</taxon>
        <taxon>Rhabditida</taxon>
        <taxon>Tylenchina</taxon>
        <taxon>Tylenchomorpha</taxon>
        <taxon>Tylenchoidea</taxon>
        <taxon>Heteroderidae</taxon>
        <taxon>Heteroderinae</taxon>
        <taxon>Globodera</taxon>
    </lineage>
</organism>